<dbReference type="EMBL" id="JBHRYJ010000003">
    <property type="protein sequence ID" value="MFC3676951.1"/>
    <property type="molecule type" value="Genomic_DNA"/>
</dbReference>
<name>A0ABV7VK89_9PROT</name>
<feature type="chain" id="PRO_5046634324" description="Parvulin-like PPIase" evidence="10">
    <location>
        <begin position="26"/>
        <end position="424"/>
    </location>
</feature>
<dbReference type="SUPFAM" id="SSF54534">
    <property type="entry name" value="FKBP-like"/>
    <property type="match status" value="2"/>
</dbReference>
<keyword evidence="4 9" id="KW-0697">Rotamase</keyword>
<dbReference type="PROSITE" id="PS50198">
    <property type="entry name" value="PPIC_PPIASE_2"/>
    <property type="match status" value="2"/>
</dbReference>
<gene>
    <name evidence="12" type="ORF">ACFOOQ_15440</name>
</gene>
<evidence type="ECO:0000256" key="4">
    <source>
        <dbReference type="ARBA" id="ARBA00023110"/>
    </source>
</evidence>
<feature type="signal peptide" evidence="10">
    <location>
        <begin position="1"/>
        <end position="25"/>
    </location>
</feature>
<keyword evidence="5" id="KW-0143">Chaperone</keyword>
<evidence type="ECO:0000256" key="5">
    <source>
        <dbReference type="ARBA" id="ARBA00023186"/>
    </source>
</evidence>
<feature type="domain" description="PpiC" evidence="11">
    <location>
        <begin position="177"/>
        <end position="275"/>
    </location>
</feature>
<evidence type="ECO:0000256" key="6">
    <source>
        <dbReference type="ARBA" id="ARBA00023235"/>
    </source>
</evidence>
<evidence type="ECO:0000256" key="7">
    <source>
        <dbReference type="ARBA" id="ARBA00030642"/>
    </source>
</evidence>
<dbReference type="InterPro" id="IPR027304">
    <property type="entry name" value="Trigger_fact/SurA_dom_sf"/>
</dbReference>
<dbReference type="Pfam" id="PF09312">
    <property type="entry name" value="SurA_N"/>
    <property type="match status" value="1"/>
</dbReference>
<evidence type="ECO:0000256" key="10">
    <source>
        <dbReference type="SAM" id="SignalP"/>
    </source>
</evidence>
<keyword evidence="13" id="KW-1185">Reference proteome</keyword>
<dbReference type="Pfam" id="PF00639">
    <property type="entry name" value="Rotamase"/>
    <property type="match status" value="1"/>
</dbReference>
<evidence type="ECO:0000256" key="1">
    <source>
        <dbReference type="ARBA" id="ARBA00018370"/>
    </source>
</evidence>
<protein>
    <recommendedName>
        <fullName evidence="1">Parvulin-like PPIase</fullName>
    </recommendedName>
    <alternativeName>
        <fullName evidence="7">Peptidyl-prolyl cis-trans isomerase plp</fullName>
    </alternativeName>
    <alternativeName>
        <fullName evidence="8">Rotamase plp</fullName>
    </alternativeName>
</protein>
<dbReference type="InterPro" id="IPR046357">
    <property type="entry name" value="PPIase_dom_sf"/>
</dbReference>
<evidence type="ECO:0000256" key="8">
    <source>
        <dbReference type="ARBA" id="ARBA00031484"/>
    </source>
</evidence>
<dbReference type="Proteomes" id="UP001595711">
    <property type="component" value="Unassembled WGS sequence"/>
</dbReference>
<sequence>MQRLTIILFVLFGLAASLLPVVSTAQQQQPQDLQRIVALVNDEVISVRDLIERTRVIMVTGNLPDTPEVRRAVRDQAMRSMIDERLEMQEAKKRGISVPQADVDSAVARLEEQNHIPAGRFEDFTARAGIDASAIIDQIRTELTWVRMVRSRLSATTVVTDEEIDEAIAKLKASVGQTEDLLSEILIPVDSPDQEEPQRQTALKIIEQLHKGASFPALARQFSRGTTAAAGGDMGWVTRGILPEEVETVVSKMQKGELSPPIRTIGGYQIILLRERRRIALPGVEDTKVTLKQILLPLAANASPSDIQTTVGLANTVRTGIRSCDDVEPLAAQLKAPGSGSLGTLRLGDLPENFQQAISPLKVNETSQPVVAARAVHLFTLCGKTEPNAFDRNQIRQRLMVRKAEQLSQRYLQDLRRDATIEFR</sequence>
<evidence type="ECO:0000259" key="11">
    <source>
        <dbReference type="PROSITE" id="PS50198"/>
    </source>
</evidence>
<dbReference type="PANTHER" id="PTHR47637">
    <property type="entry name" value="CHAPERONE SURA"/>
    <property type="match status" value="1"/>
</dbReference>
<comment type="caution">
    <text evidence="12">The sequence shown here is derived from an EMBL/GenBank/DDBJ whole genome shotgun (WGS) entry which is preliminary data.</text>
</comment>
<evidence type="ECO:0000313" key="13">
    <source>
        <dbReference type="Proteomes" id="UP001595711"/>
    </source>
</evidence>
<organism evidence="12 13">
    <name type="scientific">Ferrovibrio xuzhouensis</name>
    <dbReference type="NCBI Taxonomy" id="1576914"/>
    <lineage>
        <taxon>Bacteria</taxon>
        <taxon>Pseudomonadati</taxon>
        <taxon>Pseudomonadota</taxon>
        <taxon>Alphaproteobacteria</taxon>
        <taxon>Rhodospirillales</taxon>
        <taxon>Rhodospirillaceae</taxon>
        <taxon>Ferrovibrio</taxon>
    </lineage>
</organism>
<dbReference type="InterPro" id="IPR000297">
    <property type="entry name" value="PPIase_PpiC"/>
</dbReference>
<feature type="domain" description="PpiC" evidence="11">
    <location>
        <begin position="286"/>
        <end position="383"/>
    </location>
</feature>
<keyword evidence="6 9" id="KW-0413">Isomerase</keyword>
<reference evidence="13" key="1">
    <citation type="journal article" date="2019" name="Int. J. Syst. Evol. Microbiol.">
        <title>The Global Catalogue of Microorganisms (GCM) 10K type strain sequencing project: providing services to taxonomists for standard genome sequencing and annotation.</title>
        <authorList>
            <consortium name="The Broad Institute Genomics Platform"/>
            <consortium name="The Broad Institute Genome Sequencing Center for Infectious Disease"/>
            <person name="Wu L."/>
            <person name="Ma J."/>
        </authorList>
    </citation>
    <scope>NUCLEOTIDE SEQUENCE [LARGE SCALE GENOMIC DNA]</scope>
    <source>
        <strain evidence="13">KCTC 42182</strain>
    </source>
</reference>
<dbReference type="PANTHER" id="PTHR47637:SF1">
    <property type="entry name" value="CHAPERONE SURA"/>
    <property type="match status" value="1"/>
</dbReference>
<keyword evidence="2 10" id="KW-0732">Signal</keyword>
<dbReference type="InterPro" id="IPR015391">
    <property type="entry name" value="SurA_N"/>
</dbReference>
<evidence type="ECO:0000256" key="9">
    <source>
        <dbReference type="PROSITE-ProRule" id="PRU00278"/>
    </source>
</evidence>
<dbReference type="RefSeq" id="WP_379728266.1">
    <property type="nucleotide sequence ID" value="NZ_JBHRYJ010000003.1"/>
</dbReference>
<evidence type="ECO:0000256" key="3">
    <source>
        <dbReference type="ARBA" id="ARBA00022764"/>
    </source>
</evidence>
<dbReference type="GO" id="GO:0003755">
    <property type="term" value="F:peptidyl-prolyl cis-trans isomerase activity"/>
    <property type="evidence" value="ECO:0007669"/>
    <property type="project" value="UniProtKB-EC"/>
</dbReference>
<dbReference type="Gene3D" id="3.10.50.40">
    <property type="match status" value="2"/>
</dbReference>
<dbReference type="Gene3D" id="1.10.4030.10">
    <property type="entry name" value="Porin chaperone SurA, peptide-binding domain"/>
    <property type="match status" value="1"/>
</dbReference>
<keyword evidence="3" id="KW-0574">Periplasm</keyword>
<accession>A0ABV7VK89</accession>
<evidence type="ECO:0000313" key="12">
    <source>
        <dbReference type="EMBL" id="MFC3676951.1"/>
    </source>
</evidence>
<dbReference type="SUPFAM" id="SSF109998">
    <property type="entry name" value="Triger factor/SurA peptide-binding domain-like"/>
    <property type="match status" value="1"/>
</dbReference>
<evidence type="ECO:0000256" key="2">
    <source>
        <dbReference type="ARBA" id="ARBA00022729"/>
    </source>
</evidence>
<proteinExistence type="predicted"/>
<dbReference type="InterPro" id="IPR050280">
    <property type="entry name" value="OMP_Chaperone_SurA"/>
</dbReference>